<sequence length="98" mass="10782">MTMIRPLPHALRRLTNQQRDRLARMTTPGLLEAQQTSSLCFTLPLICFGRSCDRTKSFVFAQRGKSLALGRRWLAAVSGQTHAAAQSIAAVTLAPTRS</sequence>
<reference evidence="1 2" key="1">
    <citation type="journal article" date="2016" name="DNA Res.">
        <title>Genome sequence of Aspergillus luchuensis NBRC 4314.</title>
        <authorList>
            <person name="Yamada O."/>
            <person name="Machida M."/>
            <person name="Hosoyama A."/>
            <person name="Goto M."/>
            <person name="Takahashi T."/>
            <person name="Futagami T."/>
            <person name="Yamagata Y."/>
            <person name="Takeuchi M."/>
            <person name="Kobayashi T."/>
            <person name="Koike H."/>
            <person name="Abe K."/>
            <person name="Asai K."/>
            <person name="Arita M."/>
            <person name="Fujita N."/>
            <person name="Fukuda K."/>
            <person name="Higa K."/>
            <person name="Horikawa H."/>
            <person name="Ishikawa T."/>
            <person name="Jinno K."/>
            <person name="Kato Y."/>
            <person name="Kirimura K."/>
            <person name="Mizutani O."/>
            <person name="Nakasone K."/>
            <person name="Sano M."/>
            <person name="Shiraishi Y."/>
            <person name="Tsukahara M."/>
            <person name="Gomi K."/>
        </authorList>
    </citation>
    <scope>NUCLEOTIDE SEQUENCE [LARGE SCALE GENOMIC DNA]</scope>
    <source>
        <strain evidence="1 2">RIB 2604</strain>
    </source>
</reference>
<evidence type="ECO:0000313" key="1">
    <source>
        <dbReference type="EMBL" id="GAT18679.1"/>
    </source>
</evidence>
<name>A0A146EY20_ASPKA</name>
<dbReference type="AlphaFoldDB" id="A0A146EY20"/>
<protein>
    <submittedName>
        <fullName evidence="1">C6 transcription factor</fullName>
    </submittedName>
</protein>
<organism evidence="1 2">
    <name type="scientific">Aspergillus kawachii</name>
    <name type="common">White koji mold</name>
    <name type="synonym">Aspergillus awamori var. kawachi</name>
    <dbReference type="NCBI Taxonomy" id="1069201"/>
    <lineage>
        <taxon>Eukaryota</taxon>
        <taxon>Fungi</taxon>
        <taxon>Dikarya</taxon>
        <taxon>Ascomycota</taxon>
        <taxon>Pezizomycotina</taxon>
        <taxon>Eurotiomycetes</taxon>
        <taxon>Eurotiomycetidae</taxon>
        <taxon>Eurotiales</taxon>
        <taxon>Aspergillaceae</taxon>
        <taxon>Aspergillus</taxon>
        <taxon>Aspergillus subgen. Circumdati</taxon>
    </lineage>
</organism>
<dbReference type="Proteomes" id="UP000075230">
    <property type="component" value="Unassembled WGS sequence"/>
</dbReference>
<evidence type="ECO:0000313" key="2">
    <source>
        <dbReference type="Proteomes" id="UP000075230"/>
    </source>
</evidence>
<proteinExistence type="predicted"/>
<dbReference type="EMBL" id="BCWF01000001">
    <property type="protein sequence ID" value="GAT18679.1"/>
    <property type="molecule type" value="Genomic_DNA"/>
</dbReference>
<accession>A0A146EY20</accession>
<reference evidence="2" key="2">
    <citation type="submission" date="2016-02" db="EMBL/GenBank/DDBJ databases">
        <title>Genome sequencing of Aspergillus luchuensis NBRC 4314.</title>
        <authorList>
            <person name="Yamada O."/>
        </authorList>
    </citation>
    <scope>NUCLEOTIDE SEQUENCE [LARGE SCALE GENOMIC DNA]</scope>
    <source>
        <strain evidence="2">RIB 2604</strain>
    </source>
</reference>
<gene>
    <name evidence="1" type="ORF">RIB2604_00101730</name>
</gene>
<comment type="caution">
    <text evidence="1">The sequence shown here is derived from an EMBL/GenBank/DDBJ whole genome shotgun (WGS) entry which is preliminary data.</text>
</comment>